<dbReference type="PANTHER" id="PTHR21351">
    <property type="entry name" value="BARDET-BIEDL SYNDROME PROTEIN 5"/>
    <property type="match status" value="1"/>
</dbReference>
<dbReference type="GO" id="GO:0034464">
    <property type="term" value="C:BBSome"/>
    <property type="evidence" value="ECO:0007669"/>
    <property type="project" value="InterPro"/>
</dbReference>
<dbReference type="InterPro" id="IPR006606">
    <property type="entry name" value="BBL5"/>
</dbReference>
<keyword evidence="5" id="KW-0969">Cilium</keyword>
<dbReference type="GO" id="GO:0032266">
    <property type="term" value="F:phosphatidylinositol-3-phosphate binding"/>
    <property type="evidence" value="ECO:0007669"/>
    <property type="project" value="TreeGrafter"/>
</dbReference>
<evidence type="ECO:0000256" key="3">
    <source>
        <dbReference type="ARBA" id="ARBA00005822"/>
    </source>
</evidence>
<accession>A0A9P0A6Z9</accession>
<dbReference type="AlphaFoldDB" id="A0A9P0A6Z9"/>
<keyword evidence="6" id="KW-0206">Cytoskeleton</keyword>
<gene>
    <name evidence="9" type="ORF">BEMITA_LOCUS5084</name>
</gene>
<keyword evidence="7" id="KW-0966">Cell projection</keyword>
<evidence type="ECO:0000256" key="7">
    <source>
        <dbReference type="ARBA" id="ARBA00023273"/>
    </source>
</evidence>
<dbReference type="SMART" id="SM00683">
    <property type="entry name" value="DM16"/>
    <property type="match status" value="1"/>
</dbReference>
<evidence type="ECO:0000313" key="9">
    <source>
        <dbReference type="EMBL" id="CAH0385907.1"/>
    </source>
</evidence>
<evidence type="ECO:0000256" key="2">
    <source>
        <dbReference type="ARBA" id="ARBA00004245"/>
    </source>
</evidence>
<name>A0A9P0A6Z9_BEMTA</name>
<dbReference type="Pfam" id="PF07289">
    <property type="entry name" value="BBL5"/>
    <property type="match status" value="1"/>
</dbReference>
<dbReference type="Proteomes" id="UP001152759">
    <property type="component" value="Chromosome 2"/>
</dbReference>
<evidence type="ECO:0000256" key="5">
    <source>
        <dbReference type="ARBA" id="ARBA00023069"/>
    </source>
</evidence>
<dbReference type="InterPro" id="IPR014003">
    <property type="entry name" value="BBS5_PH"/>
</dbReference>
<dbReference type="EMBL" id="OU963863">
    <property type="protein sequence ID" value="CAH0385907.1"/>
    <property type="molecule type" value="Genomic_DNA"/>
</dbReference>
<comment type="subcellular location">
    <subcellularLocation>
        <location evidence="1">Cell projection</location>
        <location evidence="1">Cilium</location>
    </subcellularLocation>
    <subcellularLocation>
        <location evidence="2">Cytoplasm</location>
        <location evidence="2">Cytoskeleton</location>
    </subcellularLocation>
</comment>
<evidence type="ECO:0000256" key="4">
    <source>
        <dbReference type="ARBA" id="ARBA00022490"/>
    </source>
</evidence>
<dbReference type="GO" id="GO:0036064">
    <property type="term" value="C:ciliary basal body"/>
    <property type="evidence" value="ECO:0007669"/>
    <property type="project" value="TreeGrafter"/>
</dbReference>
<feature type="domain" description="BBSome complex member BBS5 PH" evidence="8">
    <location>
        <begin position="27"/>
        <end position="81"/>
    </location>
</feature>
<protein>
    <recommendedName>
        <fullName evidence="8">BBSome complex member BBS5 PH domain-containing protein</fullName>
    </recommendedName>
</protein>
<dbReference type="PANTHER" id="PTHR21351:SF0">
    <property type="entry name" value="BARDET-BIEDL SYNDROME 5 PROTEIN"/>
    <property type="match status" value="1"/>
</dbReference>
<organism evidence="9 10">
    <name type="scientific">Bemisia tabaci</name>
    <name type="common">Sweetpotato whitefly</name>
    <name type="synonym">Aleurodes tabaci</name>
    <dbReference type="NCBI Taxonomy" id="7038"/>
    <lineage>
        <taxon>Eukaryota</taxon>
        <taxon>Metazoa</taxon>
        <taxon>Ecdysozoa</taxon>
        <taxon>Arthropoda</taxon>
        <taxon>Hexapoda</taxon>
        <taxon>Insecta</taxon>
        <taxon>Pterygota</taxon>
        <taxon>Neoptera</taxon>
        <taxon>Paraneoptera</taxon>
        <taxon>Hemiptera</taxon>
        <taxon>Sternorrhyncha</taxon>
        <taxon>Aleyrodoidea</taxon>
        <taxon>Aleyrodidae</taxon>
        <taxon>Aleyrodinae</taxon>
        <taxon>Bemisia</taxon>
    </lineage>
</organism>
<reference evidence="9" key="1">
    <citation type="submission" date="2021-12" db="EMBL/GenBank/DDBJ databases">
        <authorList>
            <person name="King R."/>
        </authorList>
    </citation>
    <scope>NUCLEOTIDE SEQUENCE</scope>
</reference>
<evidence type="ECO:0000259" key="8">
    <source>
        <dbReference type="SMART" id="SM00683"/>
    </source>
</evidence>
<sequence>MSSRMYRELKLRGCAVQRKEFNTLPLEHVIATVEGVWNLSSDQGNLGKFIISNVRLVWFAAMNEAFNVSVPHIQIISIKIRDSKFGPALVVESSINSGGYILGFHIDPSEKLHKIAHELAQLHKIHSKNPELGVHFVLQNQPPLPETPSVEEIEEPEFEDSIKDLSSNLVMYGAGGELVTPRPLTFFSEIGLAMEQIRDGFTLTGLWEVIPS</sequence>
<keyword evidence="10" id="KW-1185">Reference proteome</keyword>
<dbReference type="GO" id="GO:0060271">
    <property type="term" value="P:cilium assembly"/>
    <property type="evidence" value="ECO:0007669"/>
    <property type="project" value="TreeGrafter"/>
</dbReference>
<proteinExistence type="inferred from homology"/>
<evidence type="ECO:0000313" key="10">
    <source>
        <dbReference type="Proteomes" id="UP001152759"/>
    </source>
</evidence>
<evidence type="ECO:0000256" key="1">
    <source>
        <dbReference type="ARBA" id="ARBA00004138"/>
    </source>
</evidence>
<keyword evidence="4" id="KW-0963">Cytoplasm</keyword>
<evidence type="ECO:0000256" key="6">
    <source>
        <dbReference type="ARBA" id="ARBA00023212"/>
    </source>
</evidence>
<comment type="similarity">
    <text evidence="3">Belongs to the BBS5 family.</text>
</comment>